<reference evidence="2" key="1">
    <citation type="submission" date="2019-11" db="EMBL/GenBank/DDBJ databases">
        <title>Epiphytic Pseudomonas syringae from cherry orchards.</title>
        <authorList>
            <person name="Hulin M.T."/>
        </authorList>
    </citation>
    <scope>NUCLEOTIDE SEQUENCE</scope>
    <source>
        <strain evidence="2">PA-6-9A</strain>
    </source>
</reference>
<gene>
    <name evidence="2" type="ORF">GIW73_12755</name>
</gene>
<evidence type="ECO:0000313" key="2">
    <source>
        <dbReference type="EMBL" id="MCF5063809.1"/>
    </source>
</evidence>
<protein>
    <submittedName>
        <fullName evidence="2">Uncharacterized protein</fullName>
    </submittedName>
</protein>
<feature type="transmembrane region" description="Helical" evidence="1">
    <location>
        <begin position="6"/>
        <end position="28"/>
    </location>
</feature>
<feature type="transmembrane region" description="Helical" evidence="1">
    <location>
        <begin position="79"/>
        <end position="96"/>
    </location>
</feature>
<feature type="transmembrane region" description="Helical" evidence="1">
    <location>
        <begin position="40"/>
        <end position="59"/>
    </location>
</feature>
<organism evidence="2 3">
    <name type="scientific">Pseudomonas syringae</name>
    <dbReference type="NCBI Taxonomy" id="317"/>
    <lineage>
        <taxon>Bacteria</taxon>
        <taxon>Pseudomonadati</taxon>
        <taxon>Pseudomonadota</taxon>
        <taxon>Gammaproteobacteria</taxon>
        <taxon>Pseudomonadales</taxon>
        <taxon>Pseudomonadaceae</taxon>
        <taxon>Pseudomonas</taxon>
    </lineage>
</organism>
<comment type="caution">
    <text evidence="2">The sequence shown here is derived from an EMBL/GenBank/DDBJ whole genome shotgun (WGS) entry which is preliminary data.</text>
</comment>
<dbReference type="Proteomes" id="UP000814207">
    <property type="component" value="Unassembled WGS sequence"/>
</dbReference>
<sequence length="103" mass="11923">MMDADQFFLTVIYFVMSLSVFLVCRLISRKLSGDNFSDKWFWVCLVGVLLWGEAQFSVARYGSILLFSSPLEFLVNNDWVRWVAFISALLQATCIPKKTLRKN</sequence>
<dbReference type="EMBL" id="WKEU01000047">
    <property type="protein sequence ID" value="MCF5063809.1"/>
    <property type="molecule type" value="Genomic_DNA"/>
</dbReference>
<accession>A0A9Q3X635</accession>
<dbReference type="AlphaFoldDB" id="A0A9Q3X635"/>
<keyword evidence="1" id="KW-1133">Transmembrane helix</keyword>
<keyword evidence="1" id="KW-0472">Membrane</keyword>
<proteinExistence type="predicted"/>
<evidence type="ECO:0000256" key="1">
    <source>
        <dbReference type="SAM" id="Phobius"/>
    </source>
</evidence>
<evidence type="ECO:0000313" key="3">
    <source>
        <dbReference type="Proteomes" id="UP000814207"/>
    </source>
</evidence>
<name>A0A9Q3X635_PSESX</name>
<keyword evidence="1" id="KW-0812">Transmembrane</keyword>